<proteinExistence type="predicted"/>
<comment type="caution">
    <text evidence="1">The sequence shown here is derived from an EMBL/GenBank/DDBJ whole genome shotgun (WGS) entry which is preliminary data.</text>
</comment>
<dbReference type="OrthoDB" id="8478628at2"/>
<reference evidence="1 2" key="1">
    <citation type="submission" date="2019-03" db="EMBL/GenBank/DDBJ databases">
        <title>Primorskyibacter sp. SS33 isolated from sediments.</title>
        <authorList>
            <person name="Xunke S."/>
        </authorList>
    </citation>
    <scope>NUCLEOTIDE SEQUENCE [LARGE SCALE GENOMIC DNA]</scope>
    <source>
        <strain evidence="1 2">SS33</strain>
    </source>
</reference>
<dbReference type="AlphaFoldDB" id="A0A4R6AHF6"/>
<sequence>MVSDKVVFLGSHKTAGQTDPLAALDAWWRGLCKGRIMPLRDEVDPAALSRNLDRVCLIERIAPRQARFRLAGQNLAAILGMDLRGMPVSCLFEPSARAALGDALAVLFDEPARTELRLSEPPSAFRTPVTARLLLLPLRGRSGEPDRAIGLLDPGAATVTQRLRIEGADHRTLIGCATRPDPVDAPFAAVEKARSIAARRAGFRVVD</sequence>
<name>A0A4R6AHF6_9RHOB</name>
<keyword evidence="2" id="KW-1185">Reference proteome</keyword>
<dbReference type="RefSeq" id="WP_133395584.1">
    <property type="nucleotide sequence ID" value="NZ_SNAA01000002.1"/>
</dbReference>
<dbReference type="InterPro" id="IPR009922">
    <property type="entry name" value="DUF1457"/>
</dbReference>
<dbReference type="Pfam" id="PF07310">
    <property type="entry name" value="PAS_5"/>
    <property type="match status" value="1"/>
</dbReference>
<organism evidence="1 2">
    <name type="scientific">Palleronia sediminis</name>
    <dbReference type="NCBI Taxonomy" id="2547833"/>
    <lineage>
        <taxon>Bacteria</taxon>
        <taxon>Pseudomonadati</taxon>
        <taxon>Pseudomonadota</taxon>
        <taxon>Alphaproteobacteria</taxon>
        <taxon>Rhodobacterales</taxon>
        <taxon>Roseobacteraceae</taxon>
        <taxon>Palleronia</taxon>
    </lineage>
</organism>
<dbReference type="Proteomes" id="UP000295701">
    <property type="component" value="Unassembled WGS sequence"/>
</dbReference>
<dbReference type="EMBL" id="SNAA01000002">
    <property type="protein sequence ID" value="TDL83631.1"/>
    <property type="molecule type" value="Genomic_DNA"/>
</dbReference>
<evidence type="ECO:0000313" key="2">
    <source>
        <dbReference type="Proteomes" id="UP000295701"/>
    </source>
</evidence>
<gene>
    <name evidence="1" type="ORF">E2L08_03005</name>
</gene>
<protein>
    <submittedName>
        <fullName evidence="1">PAS domain-containing protein</fullName>
    </submittedName>
</protein>
<accession>A0A4R6AHF6</accession>
<evidence type="ECO:0000313" key="1">
    <source>
        <dbReference type="EMBL" id="TDL83631.1"/>
    </source>
</evidence>